<accession>M2QXI6</accession>
<evidence type="ECO:0000313" key="2">
    <source>
        <dbReference type="Proteomes" id="UP000016930"/>
    </source>
</evidence>
<reference evidence="1 2" key="1">
    <citation type="journal article" date="2012" name="Proc. Natl. Acad. Sci. U.S.A.">
        <title>Comparative genomics of Ceriporiopsis subvermispora and Phanerochaete chrysosporium provide insight into selective ligninolysis.</title>
        <authorList>
            <person name="Fernandez-Fueyo E."/>
            <person name="Ruiz-Duenas F.J."/>
            <person name="Ferreira P."/>
            <person name="Floudas D."/>
            <person name="Hibbett D.S."/>
            <person name="Canessa P."/>
            <person name="Larrondo L.F."/>
            <person name="James T.Y."/>
            <person name="Seelenfreund D."/>
            <person name="Lobos S."/>
            <person name="Polanco R."/>
            <person name="Tello M."/>
            <person name="Honda Y."/>
            <person name="Watanabe T."/>
            <person name="Watanabe T."/>
            <person name="Ryu J.S."/>
            <person name="Kubicek C.P."/>
            <person name="Schmoll M."/>
            <person name="Gaskell J."/>
            <person name="Hammel K.E."/>
            <person name="St John F.J."/>
            <person name="Vanden Wymelenberg A."/>
            <person name="Sabat G."/>
            <person name="Splinter BonDurant S."/>
            <person name="Syed K."/>
            <person name="Yadav J.S."/>
            <person name="Doddapaneni H."/>
            <person name="Subramanian V."/>
            <person name="Lavin J.L."/>
            <person name="Oguiza J.A."/>
            <person name="Perez G."/>
            <person name="Pisabarro A.G."/>
            <person name="Ramirez L."/>
            <person name="Santoyo F."/>
            <person name="Master E."/>
            <person name="Coutinho P.M."/>
            <person name="Henrissat B."/>
            <person name="Lombard V."/>
            <person name="Magnuson J.K."/>
            <person name="Kuees U."/>
            <person name="Hori C."/>
            <person name="Igarashi K."/>
            <person name="Samejima M."/>
            <person name="Held B.W."/>
            <person name="Barry K.W."/>
            <person name="LaButti K.M."/>
            <person name="Lapidus A."/>
            <person name="Lindquist E.A."/>
            <person name="Lucas S.M."/>
            <person name="Riley R."/>
            <person name="Salamov A.A."/>
            <person name="Hoffmeister D."/>
            <person name="Schwenk D."/>
            <person name="Hadar Y."/>
            <person name="Yarden O."/>
            <person name="de Vries R.P."/>
            <person name="Wiebenga A."/>
            <person name="Stenlid J."/>
            <person name="Eastwood D."/>
            <person name="Grigoriev I.V."/>
            <person name="Berka R.M."/>
            <person name="Blanchette R.A."/>
            <person name="Kersten P."/>
            <person name="Martinez A.T."/>
            <person name="Vicuna R."/>
            <person name="Cullen D."/>
        </authorList>
    </citation>
    <scope>NUCLEOTIDE SEQUENCE [LARGE SCALE GENOMIC DNA]</scope>
    <source>
        <strain evidence="1 2">B</strain>
    </source>
</reference>
<evidence type="ECO:0000313" key="1">
    <source>
        <dbReference type="EMBL" id="EMD30652.1"/>
    </source>
</evidence>
<keyword evidence="2" id="KW-1185">Reference proteome</keyword>
<proteinExistence type="predicted"/>
<organism evidence="1 2">
    <name type="scientific">Ceriporiopsis subvermispora (strain B)</name>
    <name type="common">White-rot fungus</name>
    <name type="synonym">Gelatoporia subvermispora</name>
    <dbReference type="NCBI Taxonomy" id="914234"/>
    <lineage>
        <taxon>Eukaryota</taxon>
        <taxon>Fungi</taxon>
        <taxon>Dikarya</taxon>
        <taxon>Basidiomycota</taxon>
        <taxon>Agaricomycotina</taxon>
        <taxon>Agaricomycetes</taxon>
        <taxon>Polyporales</taxon>
        <taxon>Gelatoporiaceae</taxon>
        <taxon>Gelatoporia</taxon>
    </lineage>
</organism>
<sequence length="61" mass="6708">MRSSTVTFRTYAAVNKIACILRYTDAFRASRSRDSVYGCIKGPAKAEHNKLCANGKPIQAV</sequence>
<name>M2QXI6_CERS8</name>
<dbReference type="AlphaFoldDB" id="M2QXI6"/>
<protein>
    <submittedName>
        <fullName evidence="1">Uncharacterized protein</fullName>
    </submittedName>
</protein>
<dbReference type="EMBL" id="KB445917">
    <property type="protein sequence ID" value="EMD30652.1"/>
    <property type="molecule type" value="Genomic_DNA"/>
</dbReference>
<dbReference type="HOGENOM" id="CLU_2922422_0_0_1"/>
<dbReference type="Proteomes" id="UP000016930">
    <property type="component" value="Unassembled WGS sequence"/>
</dbReference>
<gene>
    <name evidence="1" type="ORF">CERSUDRAFT_101131</name>
</gene>